<dbReference type="AlphaFoldDB" id="A0A4C1TDN4"/>
<gene>
    <name evidence="1" type="ORF">EVAR_10237_1</name>
</gene>
<organism evidence="1 2">
    <name type="scientific">Eumeta variegata</name>
    <name type="common">Bagworm moth</name>
    <name type="synonym">Eumeta japonica</name>
    <dbReference type="NCBI Taxonomy" id="151549"/>
    <lineage>
        <taxon>Eukaryota</taxon>
        <taxon>Metazoa</taxon>
        <taxon>Ecdysozoa</taxon>
        <taxon>Arthropoda</taxon>
        <taxon>Hexapoda</taxon>
        <taxon>Insecta</taxon>
        <taxon>Pterygota</taxon>
        <taxon>Neoptera</taxon>
        <taxon>Endopterygota</taxon>
        <taxon>Lepidoptera</taxon>
        <taxon>Glossata</taxon>
        <taxon>Ditrysia</taxon>
        <taxon>Tineoidea</taxon>
        <taxon>Psychidae</taxon>
        <taxon>Oiketicinae</taxon>
        <taxon>Eumeta</taxon>
    </lineage>
</organism>
<reference evidence="1 2" key="1">
    <citation type="journal article" date="2019" name="Commun. Biol.">
        <title>The bagworm genome reveals a unique fibroin gene that provides high tensile strength.</title>
        <authorList>
            <person name="Kono N."/>
            <person name="Nakamura H."/>
            <person name="Ohtoshi R."/>
            <person name="Tomita M."/>
            <person name="Numata K."/>
            <person name="Arakawa K."/>
        </authorList>
    </citation>
    <scope>NUCLEOTIDE SEQUENCE [LARGE SCALE GENOMIC DNA]</scope>
</reference>
<proteinExistence type="predicted"/>
<evidence type="ECO:0000313" key="1">
    <source>
        <dbReference type="EMBL" id="GBP12572.1"/>
    </source>
</evidence>
<comment type="caution">
    <text evidence="1">The sequence shown here is derived from an EMBL/GenBank/DDBJ whole genome shotgun (WGS) entry which is preliminary data.</text>
</comment>
<sequence>MTSGSLAEAGGVFKVNPLELNIQLGVPRGAARRVSRNARLAIRNGIVISTLMYDSECWVWQKKNESRINVMDMRNMCAVSPKDRYRNSDVKERCGLEEDVVTRVEKGKYIVFWSINMGRDGQGKCRLRKDARS</sequence>
<accession>A0A4C1TDN4</accession>
<dbReference type="EMBL" id="BGZK01000052">
    <property type="protein sequence ID" value="GBP12572.1"/>
    <property type="molecule type" value="Genomic_DNA"/>
</dbReference>
<dbReference type="OrthoDB" id="348678at2759"/>
<dbReference type="Proteomes" id="UP000299102">
    <property type="component" value="Unassembled WGS sequence"/>
</dbReference>
<protein>
    <submittedName>
        <fullName evidence="1">Uncharacterized protein</fullName>
    </submittedName>
</protein>
<name>A0A4C1TDN4_EUMVA</name>
<evidence type="ECO:0000313" key="2">
    <source>
        <dbReference type="Proteomes" id="UP000299102"/>
    </source>
</evidence>
<keyword evidence="2" id="KW-1185">Reference proteome</keyword>